<comment type="caution">
    <text evidence="1">The sequence shown here is derived from an EMBL/GenBank/DDBJ whole genome shotgun (WGS) entry which is preliminary data.</text>
</comment>
<dbReference type="EMBL" id="JACHNB010000001">
    <property type="protein sequence ID" value="MBB4745528.1"/>
    <property type="molecule type" value="Genomic_DNA"/>
</dbReference>
<evidence type="ECO:0000313" key="2">
    <source>
        <dbReference type="Proteomes" id="UP000546162"/>
    </source>
</evidence>
<protein>
    <submittedName>
        <fullName evidence="1">Uncharacterized protein</fullName>
    </submittedName>
</protein>
<accession>A0A7W7H7N2</accession>
<evidence type="ECO:0000313" key="1">
    <source>
        <dbReference type="EMBL" id="MBB4745528.1"/>
    </source>
</evidence>
<dbReference type="RefSeq" id="WP_185045770.1">
    <property type="nucleotide sequence ID" value="NZ_BAABFG010000005.1"/>
</dbReference>
<sequence>MRRGVQVTIGLTVLALIACGIPLAWQKRNVAGCQTEVDAALEHVYTARRWTETDLPGIGDYLEVHYHLTEAGLPCEERGPEEGDWGYQGVLRLRPADGAALAAAYDWAPLQGQDFRYGTPAQMWPGLAPFVPADPGWLHSDKYARLKSTGEKRGDLFLSADHSTAYFVLHT</sequence>
<proteinExistence type="predicted"/>
<reference evidence="1 2" key="1">
    <citation type="submission" date="2020-08" db="EMBL/GenBank/DDBJ databases">
        <title>Sequencing the genomes of 1000 actinobacteria strains.</title>
        <authorList>
            <person name="Klenk H.-P."/>
        </authorList>
    </citation>
    <scope>NUCLEOTIDE SEQUENCE [LARGE SCALE GENOMIC DNA]</scope>
    <source>
        <strain evidence="1 2">DSM 45809</strain>
    </source>
</reference>
<dbReference type="AlphaFoldDB" id="A0A7W7H7N2"/>
<organism evidence="1 2">
    <name type="scientific">Actinoplanes octamycinicus</name>
    <dbReference type="NCBI Taxonomy" id="135948"/>
    <lineage>
        <taxon>Bacteria</taxon>
        <taxon>Bacillati</taxon>
        <taxon>Actinomycetota</taxon>
        <taxon>Actinomycetes</taxon>
        <taxon>Micromonosporales</taxon>
        <taxon>Micromonosporaceae</taxon>
        <taxon>Actinoplanes</taxon>
    </lineage>
</organism>
<keyword evidence="2" id="KW-1185">Reference proteome</keyword>
<dbReference type="Proteomes" id="UP000546162">
    <property type="component" value="Unassembled WGS sequence"/>
</dbReference>
<name>A0A7W7H7N2_9ACTN</name>
<dbReference type="PROSITE" id="PS51257">
    <property type="entry name" value="PROKAR_LIPOPROTEIN"/>
    <property type="match status" value="1"/>
</dbReference>
<gene>
    <name evidence="1" type="ORF">BJY16_008987</name>
</gene>